<keyword evidence="2" id="KW-0175">Coiled coil</keyword>
<reference evidence="5 6" key="1">
    <citation type="submission" date="2021-06" db="EMBL/GenBank/DDBJ databases">
        <authorList>
            <person name="Palmer J.M."/>
        </authorList>
    </citation>
    <scope>NUCLEOTIDE SEQUENCE [LARGE SCALE GENOMIC DNA]</scope>
    <source>
        <strain evidence="5 6">XC_2019</strain>
        <tissue evidence="5">Muscle</tissue>
    </source>
</reference>
<accession>A0ABV0Q7A1</accession>
<feature type="non-terminal residue" evidence="5">
    <location>
        <position position="1"/>
    </location>
</feature>
<feature type="coiled-coil region" evidence="2">
    <location>
        <begin position="58"/>
        <end position="88"/>
    </location>
</feature>
<sequence>LRSSFKQAFSKKKTKSQSAHDEMEEMSDSMPSSPKLQHDNRQGSIATLRSSPSTTELCECTEAEAEIILQLKNELREKELKLTDIRLEALSSAHHLDQIREAMNRMQGPQSQEYLIGSIGVSGKTKWDVLDGVIRRLFKEYVFRVDPGASLGLGSDSIVSYRMGEVIRCHASEVPELLPCGYLVGDNNIIKVNLKGPSGTGKSFLAAKLAEYIISQMGQEVTEHNVARFNVDQTSSKDLRQYLSNLAERCNSKRTDAELPTVVILDNLHHIGSLSDIFNGFLNCKYHKW</sequence>
<dbReference type="Pfam" id="PF23092">
    <property type="entry name" value="Ubiquitin_6"/>
    <property type="match status" value="1"/>
</dbReference>
<feature type="region of interest" description="Disordered" evidence="3">
    <location>
        <begin position="1"/>
        <end position="51"/>
    </location>
</feature>
<evidence type="ECO:0000256" key="3">
    <source>
        <dbReference type="SAM" id="MobiDB-lite"/>
    </source>
</evidence>
<evidence type="ECO:0000313" key="5">
    <source>
        <dbReference type="EMBL" id="MEQ2191673.1"/>
    </source>
</evidence>
<name>A0ABV0Q7A1_9TELE</name>
<keyword evidence="6" id="KW-1185">Reference proteome</keyword>
<gene>
    <name evidence="5" type="ORF">XENOCAPTIV_000973</name>
</gene>
<dbReference type="EMBL" id="JAHRIN010001088">
    <property type="protein sequence ID" value="MEQ2191673.1"/>
    <property type="molecule type" value="Genomic_DNA"/>
</dbReference>
<proteinExistence type="inferred from homology"/>
<evidence type="ECO:0000313" key="6">
    <source>
        <dbReference type="Proteomes" id="UP001434883"/>
    </source>
</evidence>
<evidence type="ECO:0000256" key="1">
    <source>
        <dbReference type="ARBA" id="ARBA00006255"/>
    </source>
</evidence>
<dbReference type="InterPro" id="IPR039041">
    <property type="entry name" value="Nav/unc-53"/>
</dbReference>
<dbReference type="Gene3D" id="3.40.50.300">
    <property type="entry name" value="P-loop containing nucleotide triphosphate hydrolases"/>
    <property type="match status" value="1"/>
</dbReference>
<organism evidence="5 6">
    <name type="scientific">Xenoophorus captivus</name>
    <dbReference type="NCBI Taxonomy" id="1517983"/>
    <lineage>
        <taxon>Eukaryota</taxon>
        <taxon>Metazoa</taxon>
        <taxon>Chordata</taxon>
        <taxon>Craniata</taxon>
        <taxon>Vertebrata</taxon>
        <taxon>Euteleostomi</taxon>
        <taxon>Actinopterygii</taxon>
        <taxon>Neopterygii</taxon>
        <taxon>Teleostei</taxon>
        <taxon>Neoteleostei</taxon>
        <taxon>Acanthomorphata</taxon>
        <taxon>Ovalentaria</taxon>
        <taxon>Atherinomorphae</taxon>
        <taxon>Cyprinodontiformes</taxon>
        <taxon>Goodeidae</taxon>
        <taxon>Xenoophorus</taxon>
    </lineage>
</organism>
<feature type="compositionally biased region" description="Polar residues" evidence="3">
    <location>
        <begin position="42"/>
        <end position="51"/>
    </location>
</feature>
<dbReference type="SUPFAM" id="SSF52540">
    <property type="entry name" value="P-loop containing nucleoside triphosphate hydrolases"/>
    <property type="match status" value="1"/>
</dbReference>
<dbReference type="Proteomes" id="UP001434883">
    <property type="component" value="Unassembled WGS sequence"/>
</dbReference>
<dbReference type="InterPro" id="IPR057126">
    <property type="entry name" value="NAV1-like_ubiquitin-like"/>
</dbReference>
<evidence type="ECO:0000256" key="2">
    <source>
        <dbReference type="SAM" id="Coils"/>
    </source>
</evidence>
<comment type="caution">
    <text evidence="5">The sequence shown here is derived from an EMBL/GenBank/DDBJ whole genome shotgun (WGS) entry which is preliminary data.</text>
</comment>
<dbReference type="PANTHER" id="PTHR12784">
    <property type="entry name" value="STEERIN"/>
    <property type="match status" value="1"/>
</dbReference>
<comment type="similarity">
    <text evidence="1">Belongs to the Nav/unc-53 family.</text>
</comment>
<protein>
    <recommendedName>
        <fullName evidence="4">Neuron navigator 1-like ubiquitin-like domain-containing protein</fullName>
    </recommendedName>
</protein>
<feature type="domain" description="Neuron navigator 1-like ubiquitin-like" evidence="4">
    <location>
        <begin position="99"/>
        <end position="195"/>
    </location>
</feature>
<dbReference type="InterPro" id="IPR027417">
    <property type="entry name" value="P-loop_NTPase"/>
</dbReference>
<dbReference type="PANTHER" id="PTHR12784:SF18">
    <property type="entry name" value="NEURON NAVIGATOR 3"/>
    <property type="match status" value="1"/>
</dbReference>
<evidence type="ECO:0000259" key="4">
    <source>
        <dbReference type="Pfam" id="PF23092"/>
    </source>
</evidence>